<dbReference type="InterPro" id="IPR029058">
    <property type="entry name" value="AB_hydrolase_fold"/>
</dbReference>
<evidence type="ECO:0000313" key="2">
    <source>
        <dbReference type="Proteomes" id="UP000014227"/>
    </source>
</evidence>
<dbReference type="STRING" id="454171.CP488_01179"/>
<dbReference type="ESTHER" id="chtct-s0eya4">
    <property type="family name" value="Abhydrolase_7"/>
</dbReference>
<dbReference type="RefSeq" id="WP_016484198.1">
    <property type="nucleotide sequence ID" value="NC_021487.1"/>
</dbReference>
<dbReference type="Pfam" id="PF12715">
    <property type="entry name" value="Abhydrolase_7"/>
    <property type="match status" value="1"/>
</dbReference>
<evidence type="ECO:0000313" key="1">
    <source>
        <dbReference type="EMBL" id="CCW36694.1"/>
    </source>
</evidence>
<dbReference type="FunCoup" id="S0EYA4">
    <property type="interactions" value="6"/>
</dbReference>
<dbReference type="KEGG" id="ccz:CCALI_02909"/>
<keyword evidence="1" id="KW-0378">Hydrolase</keyword>
<dbReference type="PANTHER" id="PTHR47381:SF3">
    <property type="entry name" value="ALPHA_BETA-HYDROLASES SUPERFAMILY PROTEIN"/>
    <property type="match status" value="1"/>
</dbReference>
<dbReference type="PANTHER" id="PTHR47381">
    <property type="entry name" value="ALPHA/BETA-HYDROLASES SUPERFAMILY PROTEIN"/>
    <property type="match status" value="1"/>
</dbReference>
<dbReference type="Proteomes" id="UP000014227">
    <property type="component" value="Chromosome I"/>
</dbReference>
<dbReference type="SUPFAM" id="SSF53474">
    <property type="entry name" value="alpha/beta-Hydrolases"/>
    <property type="match status" value="1"/>
</dbReference>
<keyword evidence="2" id="KW-1185">Reference proteome</keyword>
<proteinExistence type="predicted"/>
<dbReference type="Gene3D" id="3.40.50.1820">
    <property type="entry name" value="alpha/beta hydrolase"/>
    <property type="match status" value="1"/>
</dbReference>
<dbReference type="HOGENOM" id="CLU_056134_2_0_0"/>
<reference evidence="2" key="1">
    <citation type="submission" date="2013-03" db="EMBL/GenBank/DDBJ databases">
        <title>Genome sequence of Chthonomonas calidirosea, the first sequenced genome from the Armatimonadetes phylum (formally candidate division OP10).</title>
        <authorList>
            <person name="Lee K.C.Y."/>
            <person name="Morgan X.C."/>
            <person name="Dunfield P.F."/>
            <person name="Tamas I."/>
            <person name="Houghton K.M."/>
            <person name="Vyssotski M."/>
            <person name="Ryan J.L.J."/>
            <person name="Lagutin K."/>
            <person name="McDonald I.R."/>
            <person name="Stott M.B."/>
        </authorList>
    </citation>
    <scope>NUCLEOTIDE SEQUENCE [LARGE SCALE GENOMIC DNA]</scope>
    <source>
        <strain evidence="2">DSM 23976 / ICMP 18418 / T49</strain>
    </source>
</reference>
<dbReference type="EMBL" id="HF951689">
    <property type="protein sequence ID" value="CCW36694.1"/>
    <property type="molecule type" value="Genomic_DNA"/>
</dbReference>
<name>S0EYA4_CHTCT</name>
<dbReference type="AlphaFoldDB" id="S0EYA4"/>
<sequence length="337" mass="38111">MIKRNLPFVPPLSCPPTLAEWQEQRERIKQTLLSLLGDLPPKSTPEVEQLECGQREGVRFERFRFHNGDPLGGEGAIVTGYLLFPQQLDRPAPAIQYLHWHGGEYDVGKEQLWRRGARGTSIAQELVSRGYMVLAIDAYGFGERAGTGPDGPEERGGQEEASWAKLNLWYGRTLWGMMLRDEQLALDYLLTRPEVDGQRVAAMGMSMGSTRAWWHMAVDERVRCGIGIACLTRYQNLIQTGALATHGIYFFVPNFLRHFDTEAVVALCAPRPLLLLNGELDRSTPVPGVEAINAAVEAIYALYEQPANYRSLVYPNIGHEWTPAMWEELFQWLEMHL</sequence>
<protein>
    <submittedName>
        <fullName evidence="1">Dienelactone hydrolase and related enzymes</fullName>
    </submittedName>
</protein>
<dbReference type="InterPro" id="IPR025890">
    <property type="entry name" value="Abhydrolase_bac"/>
</dbReference>
<dbReference type="eggNOG" id="COG1073">
    <property type="taxonomic scope" value="Bacteria"/>
</dbReference>
<dbReference type="InParanoid" id="S0EYA4"/>
<dbReference type="GO" id="GO:0016787">
    <property type="term" value="F:hydrolase activity"/>
    <property type="evidence" value="ECO:0007669"/>
    <property type="project" value="UniProtKB-KW"/>
</dbReference>
<organism evidence="1 2">
    <name type="scientific">Chthonomonas calidirosea (strain DSM 23976 / ICMP 18418 / T49)</name>
    <dbReference type="NCBI Taxonomy" id="1303518"/>
    <lineage>
        <taxon>Bacteria</taxon>
        <taxon>Bacillati</taxon>
        <taxon>Armatimonadota</taxon>
        <taxon>Chthonomonadia</taxon>
        <taxon>Chthonomonadales</taxon>
        <taxon>Chthonomonadaceae</taxon>
        <taxon>Chthonomonas</taxon>
    </lineage>
</organism>
<accession>S0EYA4</accession>
<gene>
    <name evidence="1" type="ORF">CCALI_02909</name>
</gene>
<dbReference type="PATRIC" id="fig|1303518.3.peg.3014"/>